<name>G5J7K7_CROWT</name>
<proteinExistence type="predicted"/>
<evidence type="ECO:0000313" key="3">
    <source>
        <dbReference type="Proteomes" id="UP000003477"/>
    </source>
</evidence>
<sequence length="541" mass="59080">MSTLISSLKLAVTSAVFGLTVFNIKPVAAQTFFQSTITAGADNYSDTTGSGDTNGFSNFIQVGSTYDPSDPNDPPILPPSLPLIIEEASFINWNLTDIINDINGIRTDLGDPGIILGNVDAFVTLTHTKTDPDNPNDNNPPQFGQNGRFLPDLPRIDNINAYQVVNSQSWSEGQAIDTNSRPQRNNLILFNGNIQANSDEAQDNLENNYGGIGLNQVIAEILNNNLDSDPVNDDPNLSITLEATEILEFTPIGFHGLESFFSQNGMDESVKPQLTVRYELLQEGNKVQGGPNFKAQTRGGGTVASDWELAVFSGQNQEQKQEEWVWTNNEEVDFELACDPNNGNVTLTLSKSEGNNQRTSTTPNFTNIPCEKIDGLKIFATARTNGAKMEYMINEYTTISNNVINISDLSVLAEEQGSKFVDDLFPFPGFVDTQLGTRNVKGTVRMSWGPGGDPHGKNDQGDDNPSSDNQTFLIPLTKIFNLNPLPEGSLPEFNKPTSEEIREQRREELGLSPSVPEPNSIVALVLFVTTGGGLKLLGRKR</sequence>
<gene>
    <name evidence="2" type="ORF">CWATWH0003_3444</name>
</gene>
<feature type="compositionally biased region" description="Basic and acidic residues" evidence="1">
    <location>
        <begin position="497"/>
        <end position="509"/>
    </location>
</feature>
<feature type="region of interest" description="Disordered" evidence="1">
    <location>
        <begin position="444"/>
        <end position="468"/>
    </location>
</feature>
<dbReference type="Proteomes" id="UP000003477">
    <property type="component" value="Unassembled WGS sequence"/>
</dbReference>
<dbReference type="AlphaFoldDB" id="G5J7K7"/>
<dbReference type="GeneID" id="88766977"/>
<protein>
    <submittedName>
        <fullName evidence="2">Uncharacterized protein</fullName>
    </submittedName>
</protein>
<evidence type="ECO:0000256" key="1">
    <source>
        <dbReference type="SAM" id="MobiDB-lite"/>
    </source>
</evidence>
<evidence type="ECO:0000313" key="2">
    <source>
        <dbReference type="EMBL" id="EHJ11828.1"/>
    </source>
</evidence>
<comment type="caution">
    <text evidence="2">The sequence shown here is derived from an EMBL/GenBank/DDBJ whole genome shotgun (WGS) entry which is preliminary data.</text>
</comment>
<dbReference type="RefSeq" id="WP_007311500.1">
    <property type="nucleotide sequence ID" value="NZ_AESD01000514.1"/>
</dbReference>
<dbReference type="EMBL" id="AESD01000514">
    <property type="protein sequence ID" value="EHJ11828.1"/>
    <property type="molecule type" value="Genomic_DNA"/>
</dbReference>
<reference evidence="2 3" key="1">
    <citation type="journal article" date="2011" name="Front. Microbiol.">
        <title>Two Strains of Crocosphaera watsonii with Highly Conserved Genomes are Distinguished by Strain-Specific Features.</title>
        <authorList>
            <person name="Bench S.R."/>
            <person name="Ilikchyan I.N."/>
            <person name="Tripp H.J."/>
            <person name="Zehr J.P."/>
        </authorList>
    </citation>
    <scope>NUCLEOTIDE SEQUENCE [LARGE SCALE GENOMIC DNA]</scope>
    <source>
        <strain evidence="2 3">WH 0003</strain>
    </source>
</reference>
<accession>G5J7K7</accession>
<dbReference type="PATRIC" id="fig|423471.3.peg.3230"/>
<organism evidence="2 3">
    <name type="scientific">Crocosphaera watsonii WH 0003</name>
    <dbReference type="NCBI Taxonomy" id="423471"/>
    <lineage>
        <taxon>Bacteria</taxon>
        <taxon>Bacillati</taxon>
        <taxon>Cyanobacteriota</taxon>
        <taxon>Cyanophyceae</taxon>
        <taxon>Oscillatoriophycideae</taxon>
        <taxon>Chroococcales</taxon>
        <taxon>Aphanothecaceae</taxon>
        <taxon>Crocosphaera</taxon>
    </lineage>
</organism>
<feature type="region of interest" description="Disordered" evidence="1">
    <location>
        <begin position="487"/>
        <end position="514"/>
    </location>
</feature>